<evidence type="ECO:0000313" key="8">
    <source>
        <dbReference type="Proteomes" id="UP001235712"/>
    </source>
</evidence>
<dbReference type="PROSITE" id="PS51755">
    <property type="entry name" value="OMPR_PHOB"/>
    <property type="match status" value="1"/>
</dbReference>
<keyword evidence="8" id="KW-1185">Reference proteome</keyword>
<keyword evidence="4" id="KW-0804">Transcription</keyword>
<proteinExistence type="inferred from homology"/>
<dbReference type="SMART" id="SM01043">
    <property type="entry name" value="BTAD"/>
    <property type="match status" value="1"/>
</dbReference>
<dbReference type="PANTHER" id="PTHR35807">
    <property type="entry name" value="TRANSCRIPTIONAL REGULATOR REDD-RELATED"/>
    <property type="match status" value="1"/>
</dbReference>
<evidence type="ECO:0000313" key="7">
    <source>
        <dbReference type="EMBL" id="MDP9830514.1"/>
    </source>
</evidence>
<dbReference type="InterPro" id="IPR051677">
    <property type="entry name" value="AfsR-DnrI-RedD_regulator"/>
</dbReference>
<comment type="caution">
    <text evidence="7">The sequence shown here is derived from an EMBL/GenBank/DDBJ whole genome shotgun (WGS) entry which is preliminary data.</text>
</comment>
<dbReference type="RefSeq" id="WP_307249582.1">
    <property type="nucleotide sequence ID" value="NZ_JAUSQZ010000001.1"/>
</dbReference>
<feature type="DNA-binding region" description="OmpR/PhoB-type" evidence="5">
    <location>
        <begin position="457"/>
        <end position="555"/>
    </location>
</feature>
<dbReference type="CDD" id="cd15831">
    <property type="entry name" value="BTAD"/>
    <property type="match status" value="1"/>
</dbReference>
<dbReference type="InterPro" id="IPR005158">
    <property type="entry name" value="BTAD"/>
</dbReference>
<gene>
    <name evidence="7" type="ORF">J2S57_006263</name>
</gene>
<reference evidence="7 8" key="1">
    <citation type="submission" date="2023-07" db="EMBL/GenBank/DDBJ databases">
        <title>Sequencing the genomes of 1000 actinobacteria strains.</title>
        <authorList>
            <person name="Klenk H.-P."/>
        </authorList>
    </citation>
    <scope>NUCLEOTIDE SEQUENCE [LARGE SCALE GENOMIC DNA]</scope>
    <source>
        <strain evidence="7 8">DSM 44388</strain>
    </source>
</reference>
<dbReference type="Pfam" id="PF03704">
    <property type="entry name" value="BTAD"/>
    <property type="match status" value="1"/>
</dbReference>
<dbReference type="InterPro" id="IPR001867">
    <property type="entry name" value="OmpR/PhoB-type_DNA-bd"/>
</dbReference>
<name>A0ABT9PCT3_9ACTN</name>
<dbReference type="InterPro" id="IPR016032">
    <property type="entry name" value="Sig_transdc_resp-reg_C-effctor"/>
</dbReference>
<dbReference type="InterPro" id="IPR036388">
    <property type="entry name" value="WH-like_DNA-bd_sf"/>
</dbReference>
<evidence type="ECO:0000256" key="3">
    <source>
        <dbReference type="ARBA" id="ARBA00023125"/>
    </source>
</evidence>
<sequence length="705" mass="75521">MTLTHTPARPAVADLVARGNHALWTAGDLRSARTWFELAWTRAVAQDDPASAAAAALGLGGLWVHEHREDADRARVLSRQERAARHPDVPAGLALALRARVAAELDYVDGTHDRVLETLEEARCADDPEVLAQVLSLAHHCLLGPQHTELRTRLARELLLTAGRTTRPGDMLAGMLWLTVDQYLAGDPHAGRTRARLRRALAQNDHQAYGYAAAAVEVMLAIRAGDLDRAETMAADCAARGERCGDADAAGWYRGQIVTIRWFQGRLGELLPALREEVDNTALGEQDDSLLAALAVSAVAAGDDLVAAGAIARLGGTGLAGTPASSAWLVTVNGAAEAANRLGDASFAATLYRLLEPYGHLPVTGSLAMTCFGSARHALGLAALTTGEHRAGIAHLRRAVEHNLALGHWPAHCLSQQRLGQALLEHGDPDERHEGTRLLAGADREAERLGMVLPGRPAVPETPPAIRITLLGPVGIVVDGTVRPVPGARRRTVLGVLALNAGHLVSADRLIDIVWGDDAPRTAANTLQSHVSFLRRALGPGAPILGRSHGYQLDLPPDAVDAGRAERLVRAGEERPPQVAPLREALALWRGNALPDVENHPWLDGQAQQLDRLRLRAVKGLARAHLLAGQPGPAGELLTEAVREHPLDEQLHADLMRALHRQGMPGQALRVFERLRTALRDELGTRPGGPLRELHTAILREDPVP</sequence>
<dbReference type="Gene3D" id="1.25.40.10">
    <property type="entry name" value="Tetratricopeptide repeat domain"/>
    <property type="match status" value="1"/>
</dbReference>
<dbReference type="SUPFAM" id="SSF46894">
    <property type="entry name" value="C-terminal effector domain of the bipartite response regulators"/>
    <property type="match status" value="1"/>
</dbReference>
<dbReference type="Proteomes" id="UP001235712">
    <property type="component" value="Unassembled WGS sequence"/>
</dbReference>
<accession>A0ABT9PCT3</accession>
<organism evidence="7 8">
    <name type="scientific">Kineosporia succinea</name>
    <dbReference type="NCBI Taxonomy" id="84632"/>
    <lineage>
        <taxon>Bacteria</taxon>
        <taxon>Bacillati</taxon>
        <taxon>Actinomycetota</taxon>
        <taxon>Actinomycetes</taxon>
        <taxon>Kineosporiales</taxon>
        <taxon>Kineosporiaceae</taxon>
        <taxon>Kineosporia</taxon>
    </lineage>
</organism>
<evidence type="ECO:0000256" key="5">
    <source>
        <dbReference type="PROSITE-ProRule" id="PRU01091"/>
    </source>
</evidence>
<evidence type="ECO:0000256" key="1">
    <source>
        <dbReference type="ARBA" id="ARBA00005820"/>
    </source>
</evidence>
<dbReference type="GO" id="GO:0003677">
    <property type="term" value="F:DNA binding"/>
    <property type="evidence" value="ECO:0007669"/>
    <property type="project" value="UniProtKB-KW"/>
</dbReference>
<dbReference type="Pfam" id="PF00486">
    <property type="entry name" value="Trans_reg_C"/>
    <property type="match status" value="1"/>
</dbReference>
<keyword evidence="3 5" id="KW-0238">DNA-binding</keyword>
<evidence type="ECO:0000256" key="4">
    <source>
        <dbReference type="ARBA" id="ARBA00023163"/>
    </source>
</evidence>
<dbReference type="Gene3D" id="1.10.10.10">
    <property type="entry name" value="Winged helix-like DNA-binding domain superfamily/Winged helix DNA-binding domain"/>
    <property type="match status" value="1"/>
</dbReference>
<dbReference type="InterPro" id="IPR011990">
    <property type="entry name" value="TPR-like_helical_dom_sf"/>
</dbReference>
<keyword evidence="2" id="KW-0805">Transcription regulation</keyword>
<evidence type="ECO:0000256" key="2">
    <source>
        <dbReference type="ARBA" id="ARBA00023015"/>
    </source>
</evidence>
<dbReference type="PANTHER" id="PTHR35807:SF1">
    <property type="entry name" value="TRANSCRIPTIONAL REGULATOR REDD"/>
    <property type="match status" value="1"/>
</dbReference>
<evidence type="ECO:0000259" key="6">
    <source>
        <dbReference type="PROSITE" id="PS51755"/>
    </source>
</evidence>
<dbReference type="SMART" id="SM00862">
    <property type="entry name" value="Trans_reg_C"/>
    <property type="match status" value="1"/>
</dbReference>
<protein>
    <submittedName>
        <fullName evidence="7">DNA-binding SARP family transcriptional activator</fullName>
    </submittedName>
</protein>
<feature type="domain" description="OmpR/PhoB-type" evidence="6">
    <location>
        <begin position="457"/>
        <end position="555"/>
    </location>
</feature>
<comment type="similarity">
    <text evidence="1">Belongs to the AfsR/DnrI/RedD regulatory family.</text>
</comment>
<dbReference type="SUPFAM" id="SSF48452">
    <property type="entry name" value="TPR-like"/>
    <property type="match status" value="1"/>
</dbReference>
<dbReference type="EMBL" id="JAUSQZ010000001">
    <property type="protein sequence ID" value="MDP9830514.1"/>
    <property type="molecule type" value="Genomic_DNA"/>
</dbReference>